<dbReference type="RefSeq" id="WP_152758015.1">
    <property type="nucleotide sequence ID" value="NZ_WHLY01000002.1"/>
</dbReference>
<dbReference type="Pfam" id="PF04773">
    <property type="entry name" value="FecR"/>
    <property type="match status" value="1"/>
</dbReference>
<evidence type="ECO:0000313" key="4">
    <source>
        <dbReference type="Proteomes" id="UP000479293"/>
    </source>
</evidence>
<dbReference type="Proteomes" id="UP000479293">
    <property type="component" value="Unassembled WGS sequence"/>
</dbReference>
<gene>
    <name evidence="3" type="ORF">GBK04_06710</name>
</gene>
<name>A0A7C9BB07_9BACT</name>
<keyword evidence="4" id="KW-1185">Reference proteome</keyword>
<sequence>MFQKYASFQTADFVADTDFIEWVRRPTAASNQFWQEYLEVFPHQHPALQQARQAVQLLIQEGRAIPPASKEAEQIWDSIEESLNFIPIRRIGFLAQGWQRWAAAAAVVLTLGVGWYFASSSKSSMPESYQTLVEEAETIQPLVEVVNKSEKPRVVNLPDGSVITLEKDSRVSYAKVFAGKNREVYLTGAAFFDVTKNPEKPFLVYSNELVTKVLGTSFRIQAFEQDKNIVVSVKTGRVSVYAHKSSQHPDPETTGMLLTPNQEVRFTRSDERFNRTLVKKPVILLSKEEMQQFSFEDAPVSQIFEALEKVYGVDIVFDEEVISNCRLTTSLSAETLFEKLEVICEGIGATFKVMDAQVVITSRGCEKID</sequence>
<dbReference type="PANTHER" id="PTHR30273:SF2">
    <property type="entry name" value="PROTEIN FECR"/>
    <property type="match status" value="1"/>
</dbReference>
<dbReference type="Pfam" id="PF16344">
    <property type="entry name" value="FecR_C"/>
    <property type="match status" value="1"/>
</dbReference>
<feature type="domain" description="FecR protein" evidence="1">
    <location>
        <begin position="153"/>
        <end position="238"/>
    </location>
</feature>
<organism evidence="3 4">
    <name type="scientific">Salmonirosea aquatica</name>
    <dbReference type="NCBI Taxonomy" id="2654236"/>
    <lineage>
        <taxon>Bacteria</taxon>
        <taxon>Pseudomonadati</taxon>
        <taxon>Bacteroidota</taxon>
        <taxon>Cytophagia</taxon>
        <taxon>Cytophagales</taxon>
        <taxon>Spirosomataceae</taxon>
        <taxon>Salmonirosea</taxon>
    </lineage>
</organism>
<accession>A0A7C9BB07</accession>
<dbReference type="InterPro" id="IPR032508">
    <property type="entry name" value="FecR_C"/>
</dbReference>
<feature type="domain" description="Protein FecR C-terminal" evidence="2">
    <location>
        <begin position="293"/>
        <end position="360"/>
    </location>
</feature>
<protein>
    <submittedName>
        <fullName evidence="3">DUF4974 domain-containing protein</fullName>
    </submittedName>
</protein>
<dbReference type="AlphaFoldDB" id="A0A7C9BB07"/>
<comment type="caution">
    <text evidence="3">The sequence shown here is derived from an EMBL/GenBank/DDBJ whole genome shotgun (WGS) entry which is preliminary data.</text>
</comment>
<proteinExistence type="predicted"/>
<dbReference type="GO" id="GO:0016989">
    <property type="term" value="F:sigma factor antagonist activity"/>
    <property type="evidence" value="ECO:0007669"/>
    <property type="project" value="TreeGrafter"/>
</dbReference>
<dbReference type="Gene3D" id="3.55.50.30">
    <property type="match status" value="1"/>
</dbReference>
<evidence type="ECO:0000259" key="1">
    <source>
        <dbReference type="Pfam" id="PF04773"/>
    </source>
</evidence>
<evidence type="ECO:0000313" key="3">
    <source>
        <dbReference type="EMBL" id="MPR33056.1"/>
    </source>
</evidence>
<dbReference type="EMBL" id="WHLY01000002">
    <property type="protein sequence ID" value="MPR33056.1"/>
    <property type="molecule type" value="Genomic_DNA"/>
</dbReference>
<reference evidence="3 4" key="1">
    <citation type="submission" date="2019-10" db="EMBL/GenBank/DDBJ databases">
        <title>Draft Genome Sequence of Cytophagaceae sp. SJW1-29.</title>
        <authorList>
            <person name="Choi A."/>
        </authorList>
    </citation>
    <scope>NUCLEOTIDE SEQUENCE [LARGE SCALE GENOMIC DNA]</scope>
    <source>
        <strain evidence="3 4">SJW1-29</strain>
    </source>
</reference>
<dbReference type="InterPro" id="IPR006860">
    <property type="entry name" value="FecR"/>
</dbReference>
<dbReference type="Gene3D" id="2.60.120.1440">
    <property type="match status" value="1"/>
</dbReference>
<dbReference type="PIRSF" id="PIRSF018266">
    <property type="entry name" value="FecR"/>
    <property type="match status" value="1"/>
</dbReference>
<dbReference type="PANTHER" id="PTHR30273">
    <property type="entry name" value="PERIPLASMIC SIGNAL SENSOR AND SIGMA FACTOR ACTIVATOR FECR-RELATED"/>
    <property type="match status" value="1"/>
</dbReference>
<dbReference type="InterPro" id="IPR012373">
    <property type="entry name" value="Ferrdict_sens_TM"/>
</dbReference>
<evidence type="ECO:0000259" key="2">
    <source>
        <dbReference type="Pfam" id="PF16344"/>
    </source>
</evidence>